<dbReference type="InterPro" id="IPR036249">
    <property type="entry name" value="Thioredoxin-like_sf"/>
</dbReference>
<feature type="active site" description="Nucleophile" evidence="1">
    <location>
        <position position="63"/>
    </location>
</feature>
<dbReference type="PROSITE" id="PS50405">
    <property type="entry name" value="GST_CTER"/>
    <property type="match status" value="1"/>
</dbReference>
<gene>
    <name evidence="5" type="ORF">DU002_17985</name>
</gene>
<dbReference type="GO" id="GO:0005737">
    <property type="term" value="C:cytoplasm"/>
    <property type="evidence" value="ECO:0007669"/>
    <property type="project" value="TreeGrafter"/>
</dbReference>
<evidence type="ECO:0000313" key="5">
    <source>
        <dbReference type="EMBL" id="RCU44642.1"/>
    </source>
</evidence>
<dbReference type="RefSeq" id="WP_114339832.1">
    <property type="nucleotide sequence ID" value="NZ_QPID01000013.1"/>
</dbReference>
<feature type="domain" description="GST C-terminal" evidence="4">
    <location>
        <begin position="181"/>
        <end position="305"/>
    </location>
</feature>
<evidence type="ECO:0000256" key="2">
    <source>
        <dbReference type="PIRSR" id="PIRSR015753-2"/>
    </source>
</evidence>
<organism evidence="5 6">
    <name type="scientific">Corallincola holothuriorum</name>
    <dbReference type="NCBI Taxonomy" id="2282215"/>
    <lineage>
        <taxon>Bacteria</taxon>
        <taxon>Pseudomonadati</taxon>
        <taxon>Pseudomonadota</taxon>
        <taxon>Gammaproteobacteria</taxon>
        <taxon>Alteromonadales</taxon>
        <taxon>Psychromonadaceae</taxon>
        <taxon>Corallincola</taxon>
    </lineage>
</organism>
<dbReference type="PIRSF" id="PIRSF015753">
    <property type="entry name" value="GST"/>
    <property type="match status" value="1"/>
</dbReference>
<dbReference type="SUPFAM" id="SSF47616">
    <property type="entry name" value="GST C-terminal domain-like"/>
    <property type="match status" value="1"/>
</dbReference>
<dbReference type="OrthoDB" id="9769158at2"/>
<dbReference type="InterPro" id="IPR036282">
    <property type="entry name" value="Glutathione-S-Trfase_C_sf"/>
</dbReference>
<feature type="binding site" evidence="2">
    <location>
        <begin position="139"/>
        <end position="142"/>
    </location>
    <ligand>
        <name>glutathione</name>
        <dbReference type="ChEBI" id="CHEBI:57925"/>
    </ligand>
</feature>
<dbReference type="Proteomes" id="UP000252558">
    <property type="component" value="Unassembled WGS sequence"/>
</dbReference>
<dbReference type="Pfam" id="PF13409">
    <property type="entry name" value="GST_N_2"/>
    <property type="match status" value="1"/>
</dbReference>
<evidence type="ECO:0000313" key="6">
    <source>
        <dbReference type="Proteomes" id="UP000252558"/>
    </source>
</evidence>
<dbReference type="InterPro" id="IPR047047">
    <property type="entry name" value="GST_Omega-like_C"/>
</dbReference>
<dbReference type="InterPro" id="IPR010987">
    <property type="entry name" value="Glutathione-S-Trfase_C-like"/>
</dbReference>
<dbReference type="AlphaFoldDB" id="A0A368N298"/>
<dbReference type="SFLD" id="SFLDG01148">
    <property type="entry name" value="Xi_(cytGST)"/>
    <property type="match status" value="1"/>
</dbReference>
<dbReference type="CDD" id="cd03190">
    <property type="entry name" value="GST_C_Omega_like"/>
    <property type="match status" value="1"/>
</dbReference>
<feature type="binding site" evidence="2">
    <location>
        <position position="96"/>
    </location>
    <ligand>
        <name>glutathione</name>
        <dbReference type="ChEBI" id="CHEBI:57925"/>
    </ligand>
</feature>
<dbReference type="FunFam" id="3.40.30.10:FF:000058">
    <property type="entry name" value="Glutathione S-transferase, omega"/>
    <property type="match status" value="1"/>
</dbReference>
<dbReference type="SFLD" id="SFLDG01206">
    <property type="entry name" value="Xi.1"/>
    <property type="match status" value="1"/>
</dbReference>
<dbReference type="Gene3D" id="1.20.1050.10">
    <property type="match status" value="1"/>
</dbReference>
<comment type="caution">
    <text evidence="5">The sequence shown here is derived from an EMBL/GenBank/DDBJ whole genome shotgun (WGS) entry which is preliminary data.</text>
</comment>
<proteinExistence type="predicted"/>
<dbReference type="PANTHER" id="PTHR32419:SF6">
    <property type="entry name" value="GLUTATHIONE S-TRANSFERASE OMEGA-LIKE 1-RELATED"/>
    <property type="match status" value="1"/>
</dbReference>
<accession>A0A368N298</accession>
<feature type="site" description="Lowers pKa of active site Cys" evidence="3">
    <location>
        <position position="305"/>
    </location>
</feature>
<dbReference type="GO" id="GO:0004364">
    <property type="term" value="F:glutathione transferase activity"/>
    <property type="evidence" value="ECO:0007669"/>
    <property type="project" value="InterPro"/>
</dbReference>
<dbReference type="EMBL" id="QPID01000013">
    <property type="protein sequence ID" value="RCU44642.1"/>
    <property type="molecule type" value="Genomic_DNA"/>
</dbReference>
<reference evidence="5 6" key="1">
    <citation type="submission" date="2018-07" db="EMBL/GenBank/DDBJ databases">
        <title>Corallincola holothuriorum sp. nov., a new facultative anaerobe isolated from sea cucumber Apostichopus japonicus.</title>
        <authorList>
            <person name="Xia H."/>
        </authorList>
    </citation>
    <scope>NUCLEOTIDE SEQUENCE [LARGE SCALE GENOMIC DNA]</scope>
    <source>
        <strain evidence="5 6">C4</strain>
    </source>
</reference>
<feature type="active site" description="Proton donor/acceptor" evidence="1">
    <location>
        <position position="204"/>
    </location>
</feature>
<dbReference type="InterPro" id="IPR040079">
    <property type="entry name" value="Glutathione_S-Trfase"/>
</dbReference>
<dbReference type="SFLD" id="SFLDS00019">
    <property type="entry name" value="Glutathione_Transferase_(cytos"/>
    <property type="match status" value="1"/>
</dbReference>
<dbReference type="InterPro" id="IPR004045">
    <property type="entry name" value="Glutathione_S-Trfase_N"/>
</dbReference>
<sequence>MGLLQDGRWVDQWYDTKQSDGKFVRDNSKFRHWVTEDGSAGSSGDAGFKAESGRYHLYVSLACPWAHRTLIFRALKGLEPHISVTVVEPHMLENGWEFYQPGNTLFNGHHIAGADQDTVNDKQFLYQIYQLADAKANGRVTVPVLWDKQRQTIVSNESAEIIRMFNSAFNNITGNQLDLYPEQLREAIDQTNAWIYDTINNGVYKAGFATSQPAYEKAFNTLFSALDKVELRLEKQNYLTGEQITEADWRLFTTLIRFDAVYVGHFKTNLRRIEDYPNLSNYLRALYQVPGIKETVNFEHIKQHYYFSHASINPTRVVPTGSALDYLRPHNRRPTTPN</sequence>
<dbReference type="PANTHER" id="PTHR32419">
    <property type="entry name" value="GLUTATHIONYL-HYDROQUINONE REDUCTASE"/>
    <property type="match status" value="1"/>
</dbReference>
<feature type="binding site" evidence="2">
    <location>
        <begin position="157"/>
        <end position="158"/>
    </location>
    <ligand>
        <name>glutathione</name>
        <dbReference type="ChEBI" id="CHEBI:57925"/>
    </ligand>
</feature>
<dbReference type="Pfam" id="PF13410">
    <property type="entry name" value="GST_C_2"/>
    <property type="match status" value="1"/>
</dbReference>
<dbReference type="InterPro" id="IPR016639">
    <property type="entry name" value="GST_Omega/GSH"/>
</dbReference>
<name>A0A368N298_9GAMM</name>
<dbReference type="Gene3D" id="3.40.30.10">
    <property type="entry name" value="Glutaredoxin"/>
    <property type="match status" value="1"/>
</dbReference>
<keyword evidence="6" id="KW-1185">Reference proteome</keyword>
<evidence type="ECO:0000256" key="1">
    <source>
        <dbReference type="PIRSR" id="PIRSR015753-1"/>
    </source>
</evidence>
<evidence type="ECO:0000256" key="3">
    <source>
        <dbReference type="PIRSR" id="PIRSR015753-3"/>
    </source>
</evidence>
<feature type="site" description="Lowers pKa of active site Cys" evidence="3">
    <location>
        <position position="262"/>
    </location>
</feature>
<evidence type="ECO:0000259" key="4">
    <source>
        <dbReference type="PROSITE" id="PS50405"/>
    </source>
</evidence>
<protein>
    <submittedName>
        <fullName evidence="5">Glutathione S-transferase family protein</fullName>
    </submittedName>
</protein>
<keyword evidence="5" id="KW-0808">Transferase</keyword>
<dbReference type="SUPFAM" id="SSF52833">
    <property type="entry name" value="Thioredoxin-like"/>
    <property type="match status" value="1"/>
</dbReference>